<evidence type="ECO:0000256" key="1">
    <source>
        <dbReference type="SAM" id="MobiDB-lite"/>
    </source>
</evidence>
<name>A0A2G8RWP9_9APHY</name>
<proteinExistence type="predicted"/>
<dbReference type="Proteomes" id="UP000230002">
    <property type="component" value="Unassembled WGS sequence"/>
</dbReference>
<evidence type="ECO:0000313" key="3">
    <source>
        <dbReference type="Proteomes" id="UP000230002"/>
    </source>
</evidence>
<feature type="compositionally biased region" description="Polar residues" evidence="1">
    <location>
        <begin position="599"/>
        <end position="612"/>
    </location>
</feature>
<accession>A0A2G8RWP9</accession>
<gene>
    <name evidence="2" type="ORF">GSI_11670</name>
</gene>
<feature type="compositionally biased region" description="Polar residues" evidence="1">
    <location>
        <begin position="557"/>
        <end position="567"/>
    </location>
</feature>
<comment type="caution">
    <text evidence="2">The sequence shown here is derived from an EMBL/GenBank/DDBJ whole genome shotgun (WGS) entry which is preliminary data.</text>
</comment>
<feature type="compositionally biased region" description="Polar residues" evidence="1">
    <location>
        <begin position="522"/>
        <end position="539"/>
    </location>
</feature>
<evidence type="ECO:0000313" key="2">
    <source>
        <dbReference type="EMBL" id="PIL25917.1"/>
    </source>
</evidence>
<organism evidence="2 3">
    <name type="scientific">Ganoderma sinense ZZ0214-1</name>
    <dbReference type="NCBI Taxonomy" id="1077348"/>
    <lineage>
        <taxon>Eukaryota</taxon>
        <taxon>Fungi</taxon>
        <taxon>Dikarya</taxon>
        <taxon>Basidiomycota</taxon>
        <taxon>Agaricomycotina</taxon>
        <taxon>Agaricomycetes</taxon>
        <taxon>Polyporales</taxon>
        <taxon>Polyporaceae</taxon>
        <taxon>Ganoderma</taxon>
    </lineage>
</organism>
<feature type="region of interest" description="Disordered" evidence="1">
    <location>
        <begin position="756"/>
        <end position="787"/>
    </location>
</feature>
<dbReference type="OrthoDB" id="2631524at2759"/>
<keyword evidence="3" id="KW-1185">Reference proteome</keyword>
<protein>
    <submittedName>
        <fullName evidence="2">Uncharacterized protein</fullName>
    </submittedName>
</protein>
<feature type="region of interest" description="Disordered" evidence="1">
    <location>
        <begin position="499"/>
        <end position="625"/>
    </location>
</feature>
<dbReference type="AlphaFoldDB" id="A0A2G8RWP9"/>
<feature type="compositionally biased region" description="Pro residues" evidence="1">
    <location>
        <begin position="569"/>
        <end position="579"/>
    </location>
</feature>
<feature type="compositionally biased region" description="Low complexity" evidence="1">
    <location>
        <begin position="585"/>
        <end position="598"/>
    </location>
</feature>
<dbReference type="EMBL" id="AYKW01000045">
    <property type="protein sequence ID" value="PIL25917.1"/>
    <property type="molecule type" value="Genomic_DNA"/>
</dbReference>
<reference evidence="2 3" key="1">
    <citation type="journal article" date="2015" name="Sci. Rep.">
        <title>Chromosome-level genome map provides insights into diverse defense mechanisms in the medicinal fungus Ganoderma sinense.</title>
        <authorList>
            <person name="Zhu Y."/>
            <person name="Xu J."/>
            <person name="Sun C."/>
            <person name="Zhou S."/>
            <person name="Xu H."/>
            <person name="Nelson D.R."/>
            <person name="Qian J."/>
            <person name="Song J."/>
            <person name="Luo H."/>
            <person name="Xiang L."/>
            <person name="Li Y."/>
            <person name="Xu Z."/>
            <person name="Ji A."/>
            <person name="Wang L."/>
            <person name="Lu S."/>
            <person name="Hayward A."/>
            <person name="Sun W."/>
            <person name="Li X."/>
            <person name="Schwartz D.C."/>
            <person name="Wang Y."/>
            <person name="Chen S."/>
        </authorList>
    </citation>
    <scope>NUCLEOTIDE SEQUENCE [LARGE SCALE GENOMIC DNA]</scope>
    <source>
        <strain evidence="2 3">ZZ0214-1</strain>
    </source>
</reference>
<sequence>MALRIGHTVGEFHWQAGSEAGHSDRLILKEEDLTPYSLKNLEARPGFTFPYATDASRTLSPEKVTRVQAIYWRRFQYKMSEKESGETAVTFTEPTQERAFAKADEEVVTIRGFSGVLTVEYLFSGIYTIFPPKKEWSILFSSCASPVVSFFMPDSEGSTGANCNSSTGDTAQEQPSSIGQFYFRDRLIATNPAGFCRVGVNYSGSLDTSESEFDPQVTGKSLQEFQQYLFRAVDMGIRRLPELAVELAIDILTNASALPDDCGPIPSFVGSDTEVKHAYRTAFEAAWRRLDPNLASHEGGLYPYVQSLILADEEKALILDLGMHPIPVDLRVRLLLAMCGAYPLVKDHAETLLLSAVGAAHLPTGVDILKAALPKLLPDADLAADPLSVRQYTHSYPRVVWDPDTRVFVMASSLGARRCSVHKDIGADHIPESGELQAREKESSSQCLCWIGLALQAAASSWQAKNSGRRSRPGFDEEFFHILLDCYQTAFPALRTSGLAAGSQGRGGLEPPSVEEDDVLSYCSSTPPRSEGRTSQASRDSPRASGETPAAKPTPPLASSTRGSTTVPYPSPGSSPPLPRRQVIRRAAQLQLQQSPAQPNTTATGSGAQGPSENREQEKAPKDMTDLFRMFEKAAQGMMGMAQASKPYMVQWQKESAAVREELAEERVRRTALDAAFAAYKLESEAALAANAEAMKQKDARIGHLEESVSALTARVQEQAAAVDRQAALSQDQTERIQELKQREKRWVAHMKEMLAELHRSSSPQVRNGAASDEEEARGPRKRVKLS</sequence>
<feature type="compositionally biased region" description="Basic and acidic residues" evidence="1">
    <location>
        <begin position="613"/>
        <end position="625"/>
    </location>
</feature>